<comment type="caution">
    <text evidence="2">The sequence shown here is derived from an EMBL/GenBank/DDBJ whole genome shotgun (WGS) entry which is preliminary data.</text>
</comment>
<reference evidence="2 3" key="1">
    <citation type="journal article" date="2019" name="Int. J. Syst. Evol. Microbiol.">
        <title>The Global Catalogue of Microorganisms (GCM) 10K type strain sequencing project: providing services to taxonomists for standard genome sequencing and annotation.</title>
        <authorList>
            <consortium name="The Broad Institute Genomics Platform"/>
            <consortium name="The Broad Institute Genome Sequencing Center for Infectious Disease"/>
            <person name="Wu L."/>
            <person name="Ma J."/>
        </authorList>
    </citation>
    <scope>NUCLEOTIDE SEQUENCE [LARGE SCALE GENOMIC DNA]</scope>
    <source>
        <strain evidence="2 3">JCM 4505</strain>
    </source>
</reference>
<dbReference type="RefSeq" id="WP_344158703.1">
    <property type="nucleotide sequence ID" value="NZ_BAAABV010000015.1"/>
</dbReference>
<name>A0ABN0VE17_9ACTN</name>
<dbReference type="Proteomes" id="UP001501867">
    <property type="component" value="Unassembled WGS sequence"/>
</dbReference>
<protein>
    <submittedName>
        <fullName evidence="2">Uncharacterized protein</fullName>
    </submittedName>
</protein>
<proteinExistence type="predicted"/>
<evidence type="ECO:0000313" key="2">
    <source>
        <dbReference type="EMBL" id="GAA0290466.1"/>
    </source>
</evidence>
<feature type="compositionally biased region" description="Basic and acidic residues" evidence="1">
    <location>
        <begin position="7"/>
        <end position="17"/>
    </location>
</feature>
<accession>A0ABN0VE17</accession>
<sequence length="53" mass="5939">MPCTAEAARHTRPHAEISRAQALPVAPSRSMAVHHVRLREYLGVLRAARLRAR</sequence>
<organism evidence="2 3">
    <name type="scientific">Streptomyces polychromogenes</name>
    <dbReference type="NCBI Taxonomy" id="67342"/>
    <lineage>
        <taxon>Bacteria</taxon>
        <taxon>Bacillati</taxon>
        <taxon>Actinomycetota</taxon>
        <taxon>Actinomycetes</taxon>
        <taxon>Kitasatosporales</taxon>
        <taxon>Streptomycetaceae</taxon>
        <taxon>Streptomyces</taxon>
    </lineage>
</organism>
<keyword evidence="3" id="KW-1185">Reference proteome</keyword>
<feature type="region of interest" description="Disordered" evidence="1">
    <location>
        <begin position="1"/>
        <end position="21"/>
    </location>
</feature>
<evidence type="ECO:0000256" key="1">
    <source>
        <dbReference type="SAM" id="MobiDB-lite"/>
    </source>
</evidence>
<dbReference type="EMBL" id="BAAABV010000015">
    <property type="protein sequence ID" value="GAA0290466.1"/>
    <property type="molecule type" value="Genomic_DNA"/>
</dbReference>
<evidence type="ECO:0000313" key="3">
    <source>
        <dbReference type="Proteomes" id="UP001501867"/>
    </source>
</evidence>
<gene>
    <name evidence="2" type="ORF">GCM10010302_31280</name>
</gene>